<feature type="transmembrane region" description="Helical" evidence="8">
    <location>
        <begin position="194"/>
        <end position="214"/>
    </location>
</feature>
<dbReference type="PROSITE" id="PS00216">
    <property type="entry name" value="SUGAR_TRANSPORT_1"/>
    <property type="match status" value="1"/>
</dbReference>
<feature type="transmembrane region" description="Helical" evidence="8">
    <location>
        <begin position="107"/>
        <end position="131"/>
    </location>
</feature>
<dbReference type="InterPro" id="IPR005829">
    <property type="entry name" value="Sugar_transporter_CS"/>
</dbReference>
<reference evidence="10 11" key="1">
    <citation type="submission" date="2015-09" db="EMBL/GenBank/DDBJ databases">
        <authorList>
            <consortium name="Swine Surveillance"/>
        </authorList>
    </citation>
    <scope>NUCLEOTIDE SEQUENCE [LARGE SCALE GENOMIC DNA]</scope>
    <source>
        <strain evidence="10 11">CECT 4292</strain>
    </source>
</reference>
<dbReference type="PANTHER" id="PTHR23504">
    <property type="entry name" value="MAJOR FACILITATOR SUPERFAMILY DOMAIN-CONTAINING PROTEIN 10"/>
    <property type="match status" value="1"/>
</dbReference>
<dbReference type="EMBL" id="CYPU01000072">
    <property type="protein sequence ID" value="CUH50121.1"/>
    <property type="molecule type" value="Genomic_DNA"/>
</dbReference>
<keyword evidence="4" id="KW-0813">Transport</keyword>
<name>A0A0P1F5V9_9RHOB</name>
<gene>
    <name evidence="10" type="primary">tetA_2</name>
    <name evidence="10" type="ORF">RUA4292_04327</name>
</gene>
<keyword evidence="5 8" id="KW-0812">Transmembrane</keyword>
<evidence type="ECO:0000256" key="3">
    <source>
        <dbReference type="ARBA" id="ARBA00007520"/>
    </source>
</evidence>
<comment type="subcellular location">
    <subcellularLocation>
        <location evidence="2">Membrane</location>
        <topology evidence="2">Multi-pass membrane protein</topology>
    </subcellularLocation>
</comment>
<evidence type="ECO:0000256" key="1">
    <source>
        <dbReference type="ARBA" id="ARBA00003279"/>
    </source>
</evidence>
<dbReference type="PROSITE" id="PS50850">
    <property type="entry name" value="MFS"/>
    <property type="match status" value="1"/>
</dbReference>
<evidence type="ECO:0000256" key="6">
    <source>
        <dbReference type="ARBA" id="ARBA00022989"/>
    </source>
</evidence>
<evidence type="ECO:0000313" key="11">
    <source>
        <dbReference type="Proteomes" id="UP000050783"/>
    </source>
</evidence>
<feature type="transmembrane region" description="Helical" evidence="8">
    <location>
        <begin position="71"/>
        <end position="95"/>
    </location>
</feature>
<dbReference type="InterPro" id="IPR011701">
    <property type="entry name" value="MFS"/>
</dbReference>
<comment type="function">
    <text evidence="1">Resistance to tetracycline by an active tetracycline efflux. This is an energy-dependent process that decreases the accumulation of the antibiotic in whole cells. This protein functions as a metal-tetracycline/H(+) antiporter.</text>
</comment>
<protein>
    <submittedName>
        <fullName evidence="10">Tetracycline resistance protein, class C</fullName>
    </submittedName>
</protein>
<organism evidence="10 11">
    <name type="scientific">Ruegeria atlantica</name>
    <dbReference type="NCBI Taxonomy" id="81569"/>
    <lineage>
        <taxon>Bacteria</taxon>
        <taxon>Pseudomonadati</taxon>
        <taxon>Pseudomonadota</taxon>
        <taxon>Alphaproteobacteria</taxon>
        <taxon>Rhodobacterales</taxon>
        <taxon>Roseobacteraceae</taxon>
        <taxon>Ruegeria</taxon>
    </lineage>
</organism>
<dbReference type="STRING" id="81569.RUM4293_01995"/>
<feature type="transmembrane region" description="Helical" evidence="8">
    <location>
        <begin position="282"/>
        <end position="301"/>
    </location>
</feature>
<dbReference type="InterPro" id="IPR001958">
    <property type="entry name" value="Tet-R_TetA/multi-R_MdtG-like"/>
</dbReference>
<keyword evidence="6 8" id="KW-1133">Transmembrane helix</keyword>
<accession>A0A0P1F5V9</accession>
<feature type="transmembrane region" description="Helical" evidence="8">
    <location>
        <begin position="403"/>
        <end position="424"/>
    </location>
</feature>
<keyword evidence="7 8" id="KW-0472">Membrane</keyword>
<feature type="transmembrane region" description="Helical" evidence="8">
    <location>
        <begin position="313"/>
        <end position="331"/>
    </location>
</feature>
<dbReference type="GO" id="GO:0016020">
    <property type="term" value="C:membrane"/>
    <property type="evidence" value="ECO:0007669"/>
    <property type="project" value="UniProtKB-SubCell"/>
</dbReference>
<sequence length="432" mass="46412">MQKTCQGHKSEHIPFNLHFLRIRSAQILILAVQMRLPFFFVLLTVMIDAMGIGLVLPIMPELIVEVQGGTLATAAIWGGILSTAFAAMQFVFGPVLGNLSDAYGRRVVLLVSLFVMSLDYVVMALAGSIWLLLAGRIVGGITAATHATAAAFMADVSKPHEKAANFGLLGAAFGVGFVFGPVLGGLLSEYGTRAPFWASAGLSALAFVIGVCVMPETVTDKTRRAFSLRRANPVNSLRAIAALPGIRPMLWVYLLYSISIYVYPAIWAYFTTERFGWSPQMIGLSLGVYGIGMAAVQGGLIRPATKYLGERITIIYGMGFELFSFFLLAFLTNGIIALMLIPITAIGAVVTPALQALMSRKTPDSQQGELQGVLTSLHALSMVIAPLLMTSVFAQFIKPDAAIYLPGAPFLLAFVMMVICLLVFSRSRGVMA</sequence>
<feature type="transmembrane region" description="Helical" evidence="8">
    <location>
        <begin position="166"/>
        <end position="188"/>
    </location>
</feature>
<dbReference type="CDD" id="cd17388">
    <property type="entry name" value="MFS_TetA"/>
    <property type="match status" value="1"/>
</dbReference>
<evidence type="ECO:0000256" key="8">
    <source>
        <dbReference type="SAM" id="Phobius"/>
    </source>
</evidence>
<feature type="domain" description="Major facilitator superfamily (MFS) profile" evidence="9">
    <location>
        <begin position="37"/>
        <end position="425"/>
    </location>
</feature>
<dbReference type="PRINTS" id="PR01035">
    <property type="entry name" value="TCRTETA"/>
</dbReference>
<feature type="transmembrane region" description="Helical" evidence="8">
    <location>
        <begin position="250"/>
        <end position="270"/>
    </location>
</feature>
<evidence type="ECO:0000259" key="9">
    <source>
        <dbReference type="PROSITE" id="PS50850"/>
    </source>
</evidence>
<dbReference type="AlphaFoldDB" id="A0A0P1F5V9"/>
<evidence type="ECO:0000256" key="4">
    <source>
        <dbReference type="ARBA" id="ARBA00022448"/>
    </source>
</evidence>
<dbReference type="GO" id="GO:0022857">
    <property type="term" value="F:transmembrane transporter activity"/>
    <property type="evidence" value="ECO:0007669"/>
    <property type="project" value="InterPro"/>
</dbReference>
<dbReference type="InterPro" id="IPR020846">
    <property type="entry name" value="MFS_dom"/>
</dbReference>
<proteinExistence type="inferred from homology"/>
<dbReference type="SUPFAM" id="SSF103473">
    <property type="entry name" value="MFS general substrate transporter"/>
    <property type="match status" value="1"/>
</dbReference>
<evidence type="ECO:0000256" key="2">
    <source>
        <dbReference type="ARBA" id="ARBA00004141"/>
    </source>
</evidence>
<dbReference type="Proteomes" id="UP000050783">
    <property type="component" value="Unassembled WGS sequence"/>
</dbReference>
<feature type="transmembrane region" description="Helical" evidence="8">
    <location>
        <begin position="137"/>
        <end position="154"/>
    </location>
</feature>
<dbReference type="Gene3D" id="1.20.1250.20">
    <property type="entry name" value="MFS general substrate transporter like domains"/>
    <property type="match status" value="1"/>
</dbReference>
<dbReference type="PANTHER" id="PTHR23504:SF15">
    <property type="entry name" value="MAJOR FACILITATOR SUPERFAMILY (MFS) PROFILE DOMAIN-CONTAINING PROTEIN"/>
    <property type="match status" value="1"/>
</dbReference>
<feature type="transmembrane region" description="Helical" evidence="8">
    <location>
        <begin position="337"/>
        <end position="357"/>
    </location>
</feature>
<dbReference type="Pfam" id="PF07690">
    <property type="entry name" value="MFS_1"/>
    <property type="match status" value="1"/>
</dbReference>
<feature type="transmembrane region" description="Helical" evidence="8">
    <location>
        <begin position="36"/>
        <end position="59"/>
    </location>
</feature>
<comment type="similarity">
    <text evidence="3">Belongs to the major facilitator superfamily. TCR/Tet family.</text>
</comment>
<evidence type="ECO:0000256" key="7">
    <source>
        <dbReference type="ARBA" id="ARBA00023136"/>
    </source>
</evidence>
<evidence type="ECO:0000313" key="10">
    <source>
        <dbReference type="EMBL" id="CUH50121.1"/>
    </source>
</evidence>
<evidence type="ECO:0000256" key="5">
    <source>
        <dbReference type="ARBA" id="ARBA00022692"/>
    </source>
</evidence>
<feature type="transmembrane region" description="Helical" evidence="8">
    <location>
        <begin position="377"/>
        <end position="397"/>
    </location>
</feature>
<dbReference type="InterPro" id="IPR036259">
    <property type="entry name" value="MFS_trans_sf"/>
</dbReference>